<organism evidence="13 14">
    <name type="scientific">Rousettus aegyptiacus</name>
    <name type="common">Egyptian fruit bat</name>
    <name type="synonym">Pteropus aegyptiacus</name>
    <dbReference type="NCBI Taxonomy" id="9407"/>
    <lineage>
        <taxon>Eukaryota</taxon>
        <taxon>Metazoa</taxon>
        <taxon>Chordata</taxon>
        <taxon>Craniata</taxon>
        <taxon>Vertebrata</taxon>
        <taxon>Euteleostomi</taxon>
        <taxon>Mammalia</taxon>
        <taxon>Eutheria</taxon>
        <taxon>Laurasiatheria</taxon>
        <taxon>Chiroptera</taxon>
        <taxon>Yinpterochiroptera</taxon>
        <taxon>Pteropodoidea</taxon>
        <taxon>Pteropodidae</taxon>
        <taxon>Rousettinae</taxon>
        <taxon>Rousettus</taxon>
    </lineage>
</organism>
<dbReference type="EC" id="2.7.11.24" evidence="3"/>
<keyword evidence="7" id="KW-0547">Nucleotide-binding</keyword>
<dbReference type="PANTHER" id="PTHR24055">
    <property type="entry name" value="MITOGEN-ACTIVATED PROTEIN KINASE"/>
    <property type="match status" value="1"/>
</dbReference>
<dbReference type="Proteomes" id="UP000593571">
    <property type="component" value="Unassembled WGS sequence"/>
</dbReference>
<evidence type="ECO:0000256" key="7">
    <source>
        <dbReference type="ARBA" id="ARBA00022741"/>
    </source>
</evidence>
<gene>
    <name evidence="13" type="ORF">HJG63_010419</name>
</gene>
<evidence type="ECO:0000256" key="6">
    <source>
        <dbReference type="ARBA" id="ARBA00022679"/>
    </source>
</evidence>
<keyword evidence="6" id="KW-0808">Transferase</keyword>
<evidence type="ECO:0000256" key="10">
    <source>
        <dbReference type="ARBA" id="ARBA00023016"/>
    </source>
</evidence>
<keyword evidence="8" id="KW-0418">Kinase</keyword>
<accession>A0A7J8JH17</accession>
<keyword evidence="10" id="KW-0346">Stress response</keyword>
<dbReference type="EMBL" id="JACASE010000002">
    <property type="protein sequence ID" value="KAF6496193.1"/>
    <property type="molecule type" value="Genomic_DNA"/>
</dbReference>
<sequence>MAEMITGKTLFKGNDHLDQLKEILKVTGTPPDEFVQRLQSADAKDYMKGLPELEKKDFASILTNASPLAVNLLEKMLVLDAERRVTAAEALTHPYFESLHDTEDEPEAQKYDESFDDVDRTLDEWKREWDAGRACGWPSNPCRWPCSESRPPGEERNGRSDAVGLPG</sequence>
<keyword evidence="14" id="KW-1185">Reference proteome</keyword>
<proteinExistence type="inferred from homology"/>
<dbReference type="PRINTS" id="PR01773">
    <property type="entry name" value="P38MAPKINASE"/>
</dbReference>
<dbReference type="GO" id="GO:0004707">
    <property type="term" value="F:MAP kinase activity"/>
    <property type="evidence" value="ECO:0007669"/>
    <property type="project" value="UniProtKB-EC"/>
</dbReference>
<dbReference type="GO" id="GO:0005524">
    <property type="term" value="F:ATP binding"/>
    <property type="evidence" value="ECO:0007669"/>
    <property type="project" value="UniProtKB-KW"/>
</dbReference>
<feature type="domain" description="Protein kinase" evidence="12">
    <location>
        <begin position="1"/>
        <end position="96"/>
    </location>
</feature>
<evidence type="ECO:0000256" key="11">
    <source>
        <dbReference type="SAM" id="MobiDB-lite"/>
    </source>
</evidence>
<dbReference type="InterPro" id="IPR008352">
    <property type="entry name" value="MAPK_HOG-like"/>
</dbReference>
<dbReference type="PROSITE" id="PS50011">
    <property type="entry name" value="PROTEIN_KINASE_DOM"/>
    <property type="match status" value="1"/>
</dbReference>
<comment type="similarity">
    <text evidence="2">Belongs to the protein kinase superfamily. CMGC Ser/Thr protein kinase family. MAP kinase subfamily.</text>
</comment>
<evidence type="ECO:0000313" key="14">
    <source>
        <dbReference type="Proteomes" id="UP000593571"/>
    </source>
</evidence>
<dbReference type="InterPro" id="IPR050117">
    <property type="entry name" value="MAPK"/>
</dbReference>
<keyword evidence="4" id="KW-0723">Serine/threonine-protein kinase</keyword>
<evidence type="ECO:0000313" key="13">
    <source>
        <dbReference type="EMBL" id="KAF6496193.1"/>
    </source>
</evidence>
<dbReference type="InterPro" id="IPR000719">
    <property type="entry name" value="Prot_kinase_dom"/>
</dbReference>
<dbReference type="AlphaFoldDB" id="A0A7J8JH17"/>
<evidence type="ECO:0000256" key="5">
    <source>
        <dbReference type="ARBA" id="ARBA00022553"/>
    </source>
</evidence>
<protein>
    <recommendedName>
        <fullName evidence="3">mitogen-activated protein kinase</fullName>
        <ecNumber evidence="3">2.7.11.24</ecNumber>
    </recommendedName>
</protein>
<name>A0A7J8JH17_ROUAE</name>
<evidence type="ECO:0000259" key="12">
    <source>
        <dbReference type="PROSITE" id="PS50011"/>
    </source>
</evidence>
<evidence type="ECO:0000256" key="2">
    <source>
        <dbReference type="ARBA" id="ARBA00008832"/>
    </source>
</evidence>
<evidence type="ECO:0000256" key="8">
    <source>
        <dbReference type="ARBA" id="ARBA00022777"/>
    </source>
</evidence>
<keyword evidence="5" id="KW-0597">Phosphoprotein</keyword>
<evidence type="ECO:0000256" key="3">
    <source>
        <dbReference type="ARBA" id="ARBA00012411"/>
    </source>
</evidence>
<evidence type="ECO:0000256" key="1">
    <source>
        <dbReference type="ARBA" id="ARBA00001946"/>
    </source>
</evidence>
<comment type="cofactor">
    <cofactor evidence="1">
        <name>Mg(2+)</name>
        <dbReference type="ChEBI" id="CHEBI:18420"/>
    </cofactor>
</comment>
<comment type="caution">
    <text evidence="13">The sequence shown here is derived from an EMBL/GenBank/DDBJ whole genome shotgun (WGS) entry which is preliminary data.</text>
</comment>
<reference evidence="13 14" key="1">
    <citation type="journal article" date="2020" name="Nature">
        <title>Six reference-quality genomes reveal evolution of bat adaptations.</title>
        <authorList>
            <person name="Jebb D."/>
            <person name="Huang Z."/>
            <person name="Pippel M."/>
            <person name="Hughes G.M."/>
            <person name="Lavrichenko K."/>
            <person name="Devanna P."/>
            <person name="Winkler S."/>
            <person name="Jermiin L.S."/>
            <person name="Skirmuntt E.C."/>
            <person name="Katzourakis A."/>
            <person name="Burkitt-Gray L."/>
            <person name="Ray D.A."/>
            <person name="Sullivan K.A.M."/>
            <person name="Roscito J.G."/>
            <person name="Kirilenko B.M."/>
            <person name="Davalos L.M."/>
            <person name="Corthals A.P."/>
            <person name="Power M.L."/>
            <person name="Jones G."/>
            <person name="Ransome R.D."/>
            <person name="Dechmann D.K.N."/>
            <person name="Locatelli A.G."/>
            <person name="Puechmaille S.J."/>
            <person name="Fedrigo O."/>
            <person name="Jarvis E.D."/>
            <person name="Hiller M."/>
            <person name="Vernes S.C."/>
            <person name="Myers E.W."/>
            <person name="Teeling E.C."/>
        </authorList>
    </citation>
    <scope>NUCLEOTIDE SEQUENCE [LARGE SCALE GENOMIC DNA]</scope>
    <source>
        <strain evidence="13">MRouAeg1</strain>
        <tissue evidence="13">Muscle</tissue>
    </source>
</reference>
<evidence type="ECO:0000256" key="9">
    <source>
        <dbReference type="ARBA" id="ARBA00022840"/>
    </source>
</evidence>
<dbReference type="Gene3D" id="1.10.510.10">
    <property type="entry name" value="Transferase(Phosphotransferase) domain 1"/>
    <property type="match status" value="1"/>
</dbReference>
<dbReference type="SUPFAM" id="SSF56112">
    <property type="entry name" value="Protein kinase-like (PK-like)"/>
    <property type="match status" value="1"/>
</dbReference>
<keyword evidence="9" id="KW-0067">ATP-binding</keyword>
<evidence type="ECO:0000256" key="4">
    <source>
        <dbReference type="ARBA" id="ARBA00022527"/>
    </source>
</evidence>
<feature type="region of interest" description="Disordered" evidence="11">
    <location>
        <begin position="136"/>
        <end position="167"/>
    </location>
</feature>
<dbReference type="Gene3D" id="3.30.200.20">
    <property type="entry name" value="Phosphorylase Kinase, domain 1"/>
    <property type="match status" value="1"/>
</dbReference>
<dbReference type="InterPro" id="IPR011009">
    <property type="entry name" value="Kinase-like_dom_sf"/>
</dbReference>